<dbReference type="Pfam" id="PF01764">
    <property type="entry name" value="Lipase_3"/>
    <property type="match status" value="1"/>
</dbReference>
<dbReference type="InterPro" id="IPR002921">
    <property type="entry name" value="Fungal_lipase-type"/>
</dbReference>
<dbReference type="Pfam" id="PF01833">
    <property type="entry name" value="TIG"/>
    <property type="match status" value="1"/>
</dbReference>
<evidence type="ECO:0000259" key="2">
    <source>
        <dbReference type="Pfam" id="PF01833"/>
    </source>
</evidence>
<dbReference type="Gene3D" id="3.40.50.1820">
    <property type="entry name" value="alpha/beta hydrolase"/>
    <property type="match status" value="1"/>
</dbReference>
<dbReference type="PANTHER" id="PTHR45856:SF24">
    <property type="entry name" value="FUNGAL LIPASE-LIKE DOMAIN-CONTAINING PROTEIN"/>
    <property type="match status" value="1"/>
</dbReference>
<proteinExistence type="predicted"/>
<dbReference type="Gene3D" id="2.60.40.10">
    <property type="entry name" value="Immunoglobulins"/>
    <property type="match status" value="2"/>
</dbReference>
<dbReference type="GO" id="GO:0005975">
    <property type="term" value="P:carbohydrate metabolic process"/>
    <property type="evidence" value="ECO:0007669"/>
    <property type="project" value="UniProtKB-ARBA"/>
</dbReference>
<dbReference type="InterPro" id="IPR013783">
    <property type="entry name" value="Ig-like_fold"/>
</dbReference>
<evidence type="ECO:0000259" key="1">
    <source>
        <dbReference type="Pfam" id="PF01764"/>
    </source>
</evidence>
<dbReference type="GO" id="GO:0006629">
    <property type="term" value="P:lipid metabolic process"/>
    <property type="evidence" value="ECO:0007669"/>
    <property type="project" value="InterPro"/>
</dbReference>
<protein>
    <submittedName>
        <fullName evidence="3">Lipase</fullName>
    </submittedName>
</protein>
<sequence length="503" mass="51848">MTATPTPLTPGGAMTLAAIAATGATPRPSGETLAAQEARIVAGVTQQLADTGLATQGVWQLRWLALSPDNANMAYIVKNTSGPNEFAVVVRGSNANVADMLEDLGVGTVVPFNFGGASQPPSVSKGAMAAFTQLLRMTNTPAATTGTLEQALVSALGASAPPNATVYVIGHSLGGCLATMLALYLQSRPWSRLAPQFGVYTFAAPTAGLQDFAAQFNKVKWVVNQGYVNAYDMVPLAWAGLDTAKDFFPKPGPAADFYVKDVIIPELEALPGPNVYVQPDNTVAPNAGDYKPYDPVAVHSTVGDFMAQVAAQHANSSYLDILNAPQMTAGPVVTMLSTSEGLEGNPVIVAGRGFTTDSVVDFGTSPGTQFTVESDTRISGRVPAGFGVVAVRVTNTLGTSPAVASAQFAYGGPAPVIVTEISPTSGAWKQQVTITGTGFTKTPAPTVYFGKKLATSVQYTSSTVLTAEAPASGAGRGAIRDVRVLVNGYLSPAGPAAEFTYTS</sequence>
<gene>
    <name evidence="3" type="ORF">SCOCK_220086</name>
</gene>
<dbReference type="InterPro" id="IPR051218">
    <property type="entry name" value="Sec_MonoDiacylglyc_Lipase"/>
</dbReference>
<dbReference type="SUPFAM" id="SSF53474">
    <property type="entry name" value="alpha/beta-Hydrolases"/>
    <property type="match status" value="1"/>
</dbReference>
<dbReference type="Proteomes" id="UP001152519">
    <property type="component" value="Unassembled WGS sequence"/>
</dbReference>
<feature type="domain" description="IPT/TIG" evidence="2">
    <location>
        <begin position="417"/>
        <end position="490"/>
    </location>
</feature>
<dbReference type="EMBL" id="CAJSLV010000051">
    <property type="protein sequence ID" value="CAG6393832.1"/>
    <property type="molecule type" value="Genomic_DNA"/>
</dbReference>
<dbReference type="RefSeq" id="WP_251489780.1">
    <property type="nucleotide sequence ID" value="NZ_CAJSLV010000051.1"/>
</dbReference>
<accession>A0A9W4DQH9</accession>
<dbReference type="CDD" id="cd00102">
    <property type="entry name" value="IPT"/>
    <property type="match status" value="1"/>
</dbReference>
<name>A0A9W4DQH9_9ACTN</name>
<dbReference type="AlphaFoldDB" id="A0A9W4DQH9"/>
<organism evidence="3 4">
    <name type="scientific">Actinacidiphila cocklensis</name>
    <dbReference type="NCBI Taxonomy" id="887465"/>
    <lineage>
        <taxon>Bacteria</taxon>
        <taxon>Bacillati</taxon>
        <taxon>Actinomycetota</taxon>
        <taxon>Actinomycetes</taxon>
        <taxon>Kitasatosporales</taxon>
        <taxon>Streptomycetaceae</taxon>
        <taxon>Actinacidiphila</taxon>
    </lineage>
</organism>
<dbReference type="PANTHER" id="PTHR45856">
    <property type="entry name" value="ALPHA/BETA-HYDROLASES SUPERFAMILY PROTEIN"/>
    <property type="match status" value="1"/>
</dbReference>
<dbReference type="InterPro" id="IPR002909">
    <property type="entry name" value="IPT_dom"/>
</dbReference>
<reference evidence="3" key="1">
    <citation type="submission" date="2021-05" db="EMBL/GenBank/DDBJ databases">
        <authorList>
            <person name="Arsene-Ploetze F."/>
        </authorList>
    </citation>
    <scope>NUCLEOTIDE SEQUENCE</scope>
    <source>
        <strain evidence="3">DSM 42138</strain>
    </source>
</reference>
<evidence type="ECO:0000313" key="4">
    <source>
        <dbReference type="Proteomes" id="UP001152519"/>
    </source>
</evidence>
<comment type="caution">
    <text evidence="3">The sequence shown here is derived from an EMBL/GenBank/DDBJ whole genome shotgun (WGS) entry which is preliminary data.</text>
</comment>
<feature type="domain" description="Fungal lipase-type" evidence="1">
    <location>
        <begin position="88"/>
        <end position="236"/>
    </location>
</feature>
<dbReference type="SUPFAM" id="SSF81296">
    <property type="entry name" value="E set domains"/>
    <property type="match status" value="2"/>
</dbReference>
<dbReference type="CDD" id="cd00519">
    <property type="entry name" value="Lipase_3"/>
    <property type="match status" value="1"/>
</dbReference>
<dbReference type="InterPro" id="IPR029058">
    <property type="entry name" value="AB_hydrolase_fold"/>
</dbReference>
<dbReference type="InterPro" id="IPR014756">
    <property type="entry name" value="Ig_E-set"/>
</dbReference>
<evidence type="ECO:0000313" key="3">
    <source>
        <dbReference type="EMBL" id="CAG6393832.1"/>
    </source>
</evidence>
<keyword evidence="4" id="KW-1185">Reference proteome</keyword>